<dbReference type="NCBIfam" id="TIGR00741">
    <property type="entry name" value="yfiA"/>
    <property type="match status" value="1"/>
</dbReference>
<evidence type="ECO:0000313" key="2">
    <source>
        <dbReference type="EMBL" id="QDS87275.1"/>
    </source>
</evidence>
<dbReference type="SUPFAM" id="SSF69754">
    <property type="entry name" value="Ribosome binding protein Y (YfiA homologue)"/>
    <property type="match status" value="1"/>
</dbReference>
<dbReference type="Pfam" id="PF02482">
    <property type="entry name" value="Ribosomal_S30AE"/>
    <property type="match status" value="1"/>
</dbReference>
<keyword evidence="3" id="KW-1185">Reference proteome</keyword>
<evidence type="ECO:0000256" key="1">
    <source>
        <dbReference type="SAM" id="MobiDB-lite"/>
    </source>
</evidence>
<dbReference type="InterPro" id="IPR003489">
    <property type="entry name" value="RHF/RaiA"/>
</dbReference>
<feature type="compositionally biased region" description="Acidic residues" evidence="1">
    <location>
        <begin position="109"/>
        <end position="120"/>
    </location>
</feature>
<dbReference type="OrthoDB" id="276526at2"/>
<sequence length="120" mass="13239">MLVSVSARHGNLGTGDQSLIEDKVGKLRRLYDRVNAIEVIVDLEKLESPALEAKVSVEHEEDFIASASATTVIGALDVVIPKLEKQLRRAKEKRTEHRATGLKHLEPNDVADEVESTDEV</sequence>
<organism evidence="2 3">
    <name type="scientific">Rosistilla ulvae</name>
    <dbReference type="NCBI Taxonomy" id="1930277"/>
    <lineage>
        <taxon>Bacteria</taxon>
        <taxon>Pseudomonadati</taxon>
        <taxon>Planctomycetota</taxon>
        <taxon>Planctomycetia</taxon>
        <taxon>Pirellulales</taxon>
        <taxon>Pirellulaceae</taxon>
        <taxon>Rosistilla</taxon>
    </lineage>
</organism>
<dbReference type="RefSeq" id="WP_145343536.1">
    <property type="nucleotide sequence ID" value="NZ_CP036261.1"/>
</dbReference>
<dbReference type="Gene3D" id="3.30.160.100">
    <property type="entry name" value="Ribosome hibernation promotion factor-like"/>
    <property type="match status" value="1"/>
</dbReference>
<dbReference type="AlphaFoldDB" id="A0A517LXC4"/>
<name>A0A517LXC4_9BACT</name>
<gene>
    <name evidence="2" type="ORF">EC9_14530</name>
</gene>
<evidence type="ECO:0000313" key="3">
    <source>
        <dbReference type="Proteomes" id="UP000319557"/>
    </source>
</evidence>
<protein>
    <submittedName>
        <fullName evidence="2">Ribosome hibernation promoting factor HPF</fullName>
    </submittedName>
</protein>
<dbReference type="Proteomes" id="UP000319557">
    <property type="component" value="Chromosome"/>
</dbReference>
<proteinExistence type="predicted"/>
<dbReference type="CDD" id="cd00552">
    <property type="entry name" value="RaiA"/>
    <property type="match status" value="1"/>
</dbReference>
<accession>A0A517LXC4</accession>
<dbReference type="InterPro" id="IPR036567">
    <property type="entry name" value="RHF-like"/>
</dbReference>
<dbReference type="KEGG" id="ruv:EC9_14530"/>
<reference evidence="2 3" key="1">
    <citation type="submission" date="2019-02" db="EMBL/GenBank/DDBJ databases">
        <title>Deep-cultivation of Planctomycetes and their phenomic and genomic characterization uncovers novel biology.</title>
        <authorList>
            <person name="Wiegand S."/>
            <person name="Jogler M."/>
            <person name="Boedeker C."/>
            <person name="Pinto D."/>
            <person name="Vollmers J."/>
            <person name="Rivas-Marin E."/>
            <person name="Kohn T."/>
            <person name="Peeters S.H."/>
            <person name="Heuer A."/>
            <person name="Rast P."/>
            <person name="Oberbeckmann S."/>
            <person name="Bunk B."/>
            <person name="Jeske O."/>
            <person name="Meyerdierks A."/>
            <person name="Storesund J.E."/>
            <person name="Kallscheuer N."/>
            <person name="Luecker S."/>
            <person name="Lage O.M."/>
            <person name="Pohl T."/>
            <person name="Merkel B.J."/>
            <person name="Hornburger P."/>
            <person name="Mueller R.-W."/>
            <person name="Bruemmer F."/>
            <person name="Labrenz M."/>
            <person name="Spormann A.M."/>
            <person name="Op den Camp H."/>
            <person name="Overmann J."/>
            <person name="Amann R."/>
            <person name="Jetten M.S.M."/>
            <person name="Mascher T."/>
            <person name="Medema M.H."/>
            <person name="Devos D.P."/>
            <person name="Kaster A.-K."/>
            <person name="Ovreas L."/>
            <person name="Rohde M."/>
            <person name="Galperin M.Y."/>
            <person name="Jogler C."/>
        </authorList>
    </citation>
    <scope>NUCLEOTIDE SEQUENCE [LARGE SCALE GENOMIC DNA]</scope>
    <source>
        <strain evidence="2 3">EC9</strain>
    </source>
</reference>
<feature type="compositionally biased region" description="Basic and acidic residues" evidence="1">
    <location>
        <begin position="90"/>
        <end position="107"/>
    </location>
</feature>
<feature type="region of interest" description="Disordered" evidence="1">
    <location>
        <begin position="90"/>
        <end position="120"/>
    </location>
</feature>
<dbReference type="EMBL" id="CP036261">
    <property type="protein sequence ID" value="QDS87275.1"/>
    <property type="molecule type" value="Genomic_DNA"/>
</dbReference>